<proteinExistence type="predicted"/>
<keyword evidence="2" id="KW-1185">Reference proteome</keyword>
<comment type="caution">
    <text evidence="1">The sequence shown here is derived from an EMBL/GenBank/DDBJ whole genome shotgun (WGS) entry which is preliminary data.</text>
</comment>
<dbReference type="Proteomes" id="UP000037035">
    <property type="component" value="Unassembled WGS sequence"/>
</dbReference>
<organism evidence="1 2">
    <name type="scientific">Puccinia sorghi</name>
    <dbReference type="NCBI Taxonomy" id="27349"/>
    <lineage>
        <taxon>Eukaryota</taxon>
        <taxon>Fungi</taxon>
        <taxon>Dikarya</taxon>
        <taxon>Basidiomycota</taxon>
        <taxon>Pucciniomycotina</taxon>
        <taxon>Pucciniomycetes</taxon>
        <taxon>Pucciniales</taxon>
        <taxon>Pucciniaceae</taxon>
        <taxon>Puccinia</taxon>
    </lineage>
</organism>
<dbReference type="EMBL" id="LAVV01009540">
    <property type="protein sequence ID" value="KNZ50424.1"/>
    <property type="molecule type" value="Genomic_DNA"/>
</dbReference>
<protein>
    <submittedName>
        <fullName evidence="1">Uncharacterized protein</fullName>
    </submittedName>
</protein>
<reference evidence="1 2" key="1">
    <citation type="submission" date="2015-08" db="EMBL/GenBank/DDBJ databases">
        <title>Next Generation Sequencing and Analysis of the Genome of Puccinia sorghi L Schw, the Causal Agent of Maize Common Rust.</title>
        <authorList>
            <person name="Rochi L."/>
            <person name="Burguener G."/>
            <person name="Darino M."/>
            <person name="Turjanski A."/>
            <person name="Kreff E."/>
            <person name="Dieguez M.J."/>
            <person name="Sacco F."/>
        </authorList>
    </citation>
    <scope>NUCLEOTIDE SEQUENCE [LARGE SCALE GENOMIC DNA]</scope>
    <source>
        <strain evidence="1 2">RO10H11247</strain>
    </source>
</reference>
<evidence type="ECO:0000313" key="2">
    <source>
        <dbReference type="Proteomes" id="UP000037035"/>
    </source>
</evidence>
<dbReference type="VEuPathDB" id="FungiDB:VP01_4434g1"/>
<name>A0A0L6UPI1_9BASI</name>
<accession>A0A0L6UPI1</accession>
<gene>
    <name evidence="1" type="ORF">VP01_4434g1</name>
</gene>
<evidence type="ECO:0000313" key="1">
    <source>
        <dbReference type="EMBL" id="KNZ50424.1"/>
    </source>
</evidence>
<dbReference type="AlphaFoldDB" id="A0A0L6UPI1"/>
<sequence length="82" mass="9495">MCTACPGETTHLSQLYLDYQGKFKLEFLSNLEFIPFTQEAWTAPNATAFIGIAAHLMDFKFELIEMNISILHIQGKIFFHYF</sequence>
<dbReference type="OrthoDB" id="3250324at2759"/>